<dbReference type="GO" id="GO:0032541">
    <property type="term" value="C:cortical endoplasmic reticulum"/>
    <property type="evidence" value="ECO:0007669"/>
    <property type="project" value="TreeGrafter"/>
</dbReference>
<dbReference type="Gene3D" id="2.30.29.30">
    <property type="entry name" value="Pleckstrin-homology domain (PH domain)/Phosphotyrosine-binding domain (PTB)"/>
    <property type="match status" value="1"/>
</dbReference>
<sequence length="1013" mass="109637">MAGMEQLVIHSKSYLVRWIQVTSGHSISWSIQPHKKSINFGVFKHPTATSELTPSLPAIGNFDAGQPSTFTGNSDQRKSSVGSQKNENPVVDKLQGIGLKCVAWTGRCEAEKVSMGTYDVSEGEGGMYGLVLDNTFSKQNSKKVTFVLMTYPTKSPPKSGHHLHFSQAFAGSVPTSVNSKGSPALAPLSDSSEALPQELHKGTLSDPRPRSGHGHAKQSKSPMGSTFYTGVLLKKRRRKNQGYARRFFSLDFQTSTLSYYRNRQSSALRGSVPLSLAAVGVHEKNREISIDSGAEIWHLKAGNKKDFDGWREALEKAAHATVSVSSPVINTSTPSGLTIPARGGNAEDREWAQVETLVGRVSGIQDAVRRLARNQGSRRLSPVNTGLAISAPGGTDTPSPAESTSSDYFGDDNLKPEKRPFWKRSPSSGGVSPSGLFRRSVSAQLAVPLPAGTQSLQQLPNGTISVPRSRKSNRDLSTDRKLSEHCEVILRDLDSVLADFSALLNESKQRRSAVPPSGASRLSIDSASTQEFFDAEDGGILSPSQILTIRQDSDGTSDKGEFDDAVSNPDSEAGTDEEESQDEERIGRKSPTDSEHSLFPLRAKTLTPLPIPSRIARRTTVAPAKVSPPSLIGFLRKNVGKDLSTISMPVSANEPLSLLQRVAESLEYTSLLDAASSIPASETTSRLLHIAAFAVSQLSSNRVKDRAIRKPFNPMLGETFELVREDLGFRFVAEKVLHRPVRIACQAESAAWTLAQAPLPMQKFWGKSAELNTEGRVRVVLHGQSSGGGGGAAGGECYSFAQPTSFLRNIIAGEKYVEPTGTLTMVCESTGAKAVATFKAGGMFSGRSEEVSVVAYDADNAPLPLGLVGKWTTHLNLTNDGADTGTTVWKTGALVPDAASRYGFTTFAASLNQITSLEEGKLPVTDSRLRPDQRAAEGGDLDGAEGMKARLEERQRARRKIMEDHGDEWRPRWFTKVQEGEGGDEVWKLKVGKEGYWEERARGEWSGVVDVFR</sequence>
<dbReference type="Gene3D" id="2.60.120.680">
    <property type="entry name" value="GOLD domain"/>
    <property type="match status" value="1"/>
</dbReference>
<accession>A0A6A6H2W9</accession>
<dbReference type="GO" id="GO:0030011">
    <property type="term" value="P:maintenance of cell polarity"/>
    <property type="evidence" value="ECO:0007669"/>
    <property type="project" value="TreeGrafter"/>
</dbReference>
<feature type="domain" description="GOLD" evidence="7">
    <location>
        <begin position="1"/>
        <end position="150"/>
    </location>
</feature>
<dbReference type="SMART" id="SM00233">
    <property type="entry name" value="PH"/>
    <property type="match status" value="1"/>
</dbReference>
<feature type="domain" description="PH" evidence="6">
    <location>
        <begin position="225"/>
        <end position="319"/>
    </location>
</feature>
<feature type="compositionally biased region" description="Low complexity" evidence="5">
    <location>
        <begin position="425"/>
        <end position="435"/>
    </location>
</feature>
<dbReference type="Gene3D" id="3.30.70.3490">
    <property type="match status" value="1"/>
</dbReference>
<feature type="region of interest" description="Disordered" evidence="5">
    <location>
        <begin position="926"/>
        <end position="946"/>
    </location>
</feature>
<evidence type="ECO:0000259" key="6">
    <source>
        <dbReference type="PROSITE" id="PS50003"/>
    </source>
</evidence>
<feature type="region of interest" description="Disordered" evidence="5">
    <location>
        <begin position="200"/>
        <end position="225"/>
    </location>
</feature>
<dbReference type="Pfam" id="PF01237">
    <property type="entry name" value="Oxysterol_BP"/>
    <property type="match status" value="1"/>
</dbReference>
<dbReference type="SUPFAM" id="SSF101576">
    <property type="entry name" value="Supernatant protein factor (SPF), C-terminal domain"/>
    <property type="match status" value="1"/>
</dbReference>
<feature type="compositionally biased region" description="Basic and acidic residues" evidence="5">
    <location>
        <begin position="927"/>
        <end position="937"/>
    </location>
</feature>
<name>A0A6A6H2W9_VIRVR</name>
<evidence type="ECO:0000259" key="7">
    <source>
        <dbReference type="PROSITE" id="PS50866"/>
    </source>
</evidence>
<evidence type="ECO:0000256" key="3">
    <source>
        <dbReference type="ARBA" id="ARBA00023055"/>
    </source>
</evidence>
<dbReference type="GO" id="GO:0097038">
    <property type="term" value="C:perinuclear endoplasmic reticulum"/>
    <property type="evidence" value="ECO:0007669"/>
    <property type="project" value="TreeGrafter"/>
</dbReference>
<dbReference type="GO" id="GO:0120009">
    <property type="term" value="P:intermembrane lipid transfer"/>
    <property type="evidence" value="ECO:0007669"/>
    <property type="project" value="UniProtKB-ARBA"/>
</dbReference>
<dbReference type="PROSITE" id="PS50003">
    <property type="entry name" value="PH_DOMAIN"/>
    <property type="match status" value="1"/>
</dbReference>
<feature type="region of interest" description="Disordered" evidence="5">
    <location>
        <begin position="63"/>
        <end position="87"/>
    </location>
</feature>
<feature type="region of interest" description="Disordered" evidence="5">
    <location>
        <begin position="452"/>
        <end position="480"/>
    </location>
</feature>
<feature type="compositionally biased region" description="Acidic residues" evidence="5">
    <location>
        <begin position="573"/>
        <end position="582"/>
    </location>
</feature>
<feature type="compositionally biased region" description="Polar residues" evidence="5">
    <location>
        <begin position="66"/>
        <end position="87"/>
    </location>
</feature>
<evidence type="ECO:0000313" key="9">
    <source>
        <dbReference type="Proteomes" id="UP000800092"/>
    </source>
</evidence>
<keyword evidence="9" id="KW-1185">Reference proteome</keyword>
<dbReference type="InterPro" id="IPR009038">
    <property type="entry name" value="GOLD_dom"/>
</dbReference>
<feature type="region of interest" description="Disordered" evidence="5">
    <location>
        <begin position="551"/>
        <end position="603"/>
    </location>
</feature>
<dbReference type="InterPro" id="IPR000648">
    <property type="entry name" value="Oxysterol-bd"/>
</dbReference>
<dbReference type="OrthoDB" id="1854502at2759"/>
<evidence type="ECO:0000256" key="4">
    <source>
        <dbReference type="ARBA" id="ARBA00023121"/>
    </source>
</evidence>
<keyword evidence="2" id="KW-0813">Transport</keyword>
<dbReference type="GO" id="GO:0034727">
    <property type="term" value="P:piecemeal microautophagy of the nucleus"/>
    <property type="evidence" value="ECO:0007669"/>
    <property type="project" value="TreeGrafter"/>
</dbReference>
<comment type="similarity">
    <text evidence="1">Belongs to the OSBP family.</text>
</comment>
<dbReference type="InterPro" id="IPR011993">
    <property type="entry name" value="PH-like_dom_sf"/>
</dbReference>
<dbReference type="SUPFAM" id="SSF50729">
    <property type="entry name" value="PH domain-like"/>
    <property type="match status" value="1"/>
</dbReference>
<dbReference type="SUPFAM" id="SSF144000">
    <property type="entry name" value="Oxysterol-binding protein-like"/>
    <property type="match status" value="1"/>
</dbReference>
<dbReference type="EMBL" id="ML991817">
    <property type="protein sequence ID" value="KAF2232227.1"/>
    <property type="molecule type" value="Genomic_DNA"/>
</dbReference>
<feature type="compositionally biased region" description="Basic and acidic residues" evidence="5">
    <location>
        <begin position="551"/>
        <end position="562"/>
    </location>
</feature>
<dbReference type="CDD" id="cd13289">
    <property type="entry name" value="PH_Osh3p_yeast"/>
    <property type="match status" value="1"/>
</dbReference>
<dbReference type="GO" id="GO:0035621">
    <property type="term" value="P:ER to Golgi ceramide transport"/>
    <property type="evidence" value="ECO:0007669"/>
    <property type="project" value="TreeGrafter"/>
</dbReference>
<evidence type="ECO:0000256" key="2">
    <source>
        <dbReference type="ARBA" id="ARBA00022448"/>
    </source>
</evidence>
<feature type="compositionally biased region" description="Basic and acidic residues" evidence="5">
    <location>
        <begin position="200"/>
        <end position="209"/>
    </location>
</feature>
<dbReference type="PANTHER" id="PTHR10972">
    <property type="entry name" value="OXYSTEROL-BINDING PROTEIN-RELATED"/>
    <property type="match status" value="1"/>
</dbReference>
<dbReference type="GO" id="GO:0006897">
    <property type="term" value="P:endocytosis"/>
    <property type="evidence" value="ECO:0007669"/>
    <property type="project" value="TreeGrafter"/>
</dbReference>
<evidence type="ECO:0000256" key="1">
    <source>
        <dbReference type="ARBA" id="ARBA00008842"/>
    </source>
</evidence>
<dbReference type="InterPro" id="IPR036598">
    <property type="entry name" value="GOLD_dom_sf"/>
</dbReference>
<dbReference type="FunFam" id="2.30.29.30:FF:000369">
    <property type="entry name" value="Oxysterol binding protein"/>
    <property type="match status" value="1"/>
</dbReference>
<feature type="compositionally biased region" description="Polar residues" evidence="5">
    <location>
        <begin position="396"/>
        <end position="407"/>
    </location>
</feature>
<keyword evidence="4" id="KW-0446">Lipid-binding</keyword>
<dbReference type="PROSITE" id="PS50866">
    <property type="entry name" value="GOLD"/>
    <property type="match status" value="1"/>
</dbReference>
<dbReference type="InterPro" id="IPR041680">
    <property type="entry name" value="PH_8"/>
</dbReference>
<dbReference type="PANTHER" id="PTHR10972:SF203">
    <property type="entry name" value="OXYSTEROL-BINDING PROTEIN HOMOLOG 3"/>
    <property type="match status" value="1"/>
</dbReference>
<evidence type="ECO:0000256" key="5">
    <source>
        <dbReference type="SAM" id="MobiDB-lite"/>
    </source>
</evidence>
<organism evidence="8 9">
    <name type="scientific">Viridothelium virens</name>
    <name type="common">Speckled blister lichen</name>
    <name type="synonym">Trypethelium virens</name>
    <dbReference type="NCBI Taxonomy" id="1048519"/>
    <lineage>
        <taxon>Eukaryota</taxon>
        <taxon>Fungi</taxon>
        <taxon>Dikarya</taxon>
        <taxon>Ascomycota</taxon>
        <taxon>Pezizomycotina</taxon>
        <taxon>Dothideomycetes</taxon>
        <taxon>Dothideomycetes incertae sedis</taxon>
        <taxon>Trypetheliales</taxon>
        <taxon>Trypetheliaceae</taxon>
        <taxon>Viridothelium</taxon>
    </lineage>
</organism>
<feature type="compositionally biased region" description="Polar residues" evidence="5">
    <location>
        <begin position="375"/>
        <end position="384"/>
    </location>
</feature>
<dbReference type="Gene3D" id="2.40.160.120">
    <property type="match status" value="1"/>
</dbReference>
<dbReference type="GO" id="GO:0032934">
    <property type="term" value="F:sterol binding"/>
    <property type="evidence" value="ECO:0007669"/>
    <property type="project" value="TreeGrafter"/>
</dbReference>
<evidence type="ECO:0008006" key="10">
    <source>
        <dbReference type="Google" id="ProtNLM"/>
    </source>
</evidence>
<reference evidence="8" key="1">
    <citation type="journal article" date="2020" name="Stud. Mycol.">
        <title>101 Dothideomycetes genomes: a test case for predicting lifestyles and emergence of pathogens.</title>
        <authorList>
            <person name="Haridas S."/>
            <person name="Albert R."/>
            <person name="Binder M."/>
            <person name="Bloem J."/>
            <person name="Labutti K."/>
            <person name="Salamov A."/>
            <person name="Andreopoulos B."/>
            <person name="Baker S."/>
            <person name="Barry K."/>
            <person name="Bills G."/>
            <person name="Bluhm B."/>
            <person name="Cannon C."/>
            <person name="Castanera R."/>
            <person name="Culley D."/>
            <person name="Daum C."/>
            <person name="Ezra D."/>
            <person name="Gonzalez J."/>
            <person name="Henrissat B."/>
            <person name="Kuo A."/>
            <person name="Liang C."/>
            <person name="Lipzen A."/>
            <person name="Lutzoni F."/>
            <person name="Magnuson J."/>
            <person name="Mondo S."/>
            <person name="Nolan M."/>
            <person name="Ohm R."/>
            <person name="Pangilinan J."/>
            <person name="Park H.-J."/>
            <person name="Ramirez L."/>
            <person name="Alfaro M."/>
            <person name="Sun H."/>
            <person name="Tritt A."/>
            <person name="Yoshinaga Y."/>
            <person name="Zwiers L.-H."/>
            <person name="Turgeon B."/>
            <person name="Goodwin S."/>
            <person name="Spatafora J."/>
            <person name="Crous P."/>
            <person name="Grigoriev I."/>
        </authorList>
    </citation>
    <scope>NUCLEOTIDE SEQUENCE</scope>
    <source>
        <strain evidence="8">Tuck. ex Michener</strain>
    </source>
</reference>
<dbReference type="InterPro" id="IPR001849">
    <property type="entry name" value="PH_domain"/>
</dbReference>
<proteinExistence type="inferred from homology"/>
<dbReference type="GO" id="GO:0006887">
    <property type="term" value="P:exocytosis"/>
    <property type="evidence" value="ECO:0007669"/>
    <property type="project" value="TreeGrafter"/>
</dbReference>
<keyword evidence="3" id="KW-0445">Lipid transport</keyword>
<dbReference type="InterPro" id="IPR037239">
    <property type="entry name" value="OSBP_sf"/>
</dbReference>
<feature type="compositionally biased region" description="Polar residues" evidence="5">
    <location>
        <begin position="452"/>
        <end position="466"/>
    </location>
</feature>
<dbReference type="AlphaFoldDB" id="A0A6A6H2W9"/>
<gene>
    <name evidence="8" type="ORF">EV356DRAFT_470270</name>
</gene>
<feature type="non-terminal residue" evidence="8">
    <location>
        <position position="1013"/>
    </location>
</feature>
<dbReference type="GO" id="GO:0005829">
    <property type="term" value="C:cytosol"/>
    <property type="evidence" value="ECO:0007669"/>
    <property type="project" value="TreeGrafter"/>
</dbReference>
<dbReference type="Proteomes" id="UP000800092">
    <property type="component" value="Unassembled WGS sequence"/>
</dbReference>
<evidence type="ECO:0000313" key="8">
    <source>
        <dbReference type="EMBL" id="KAF2232227.1"/>
    </source>
</evidence>
<dbReference type="Pfam" id="PF15409">
    <property type="entry name" value="PH_8"/>
    <property type="match status" value="1"/>
</dbReference>
<dbReference type="GO" id="GO:0005886">
    <property type="term" value="C:plasma membrane"/>
    <property type="evidence" value="ECO:0007669"/>
    <property type="project" value="TreeGrafter"/>
</dbReference>
<protein>
    <recommendedName>
        <fullName evidence="10">PH domain-containing protein</fullName>
    </recommendedName>
</protein>
<feature type="region of interest" description="Disordered" evidence="5">
    <location>
        <begin position="375"/>
        <end position="435"/>
    </location>
</feature>
<dbReference type="FunFam" id="2.40.160.120:FF:000001">
    <property type="entry name" value="Oxysterol-binding protein"/>
    <property type="match status" value="1"/>
</dbReference>
<feature type="compositionally biased region" description="Basic and acidic residues" evidence="5">
    <location>
        <begin position="583"/>
        <end position="596"/>
    </location>
</feature>